<accession>A0A8S1Y052</accession>
<proteinExistence type="predicted"/>
<organism evidence="1 2">
    <name type="scientific">Paramecium pentaurelia</name>
    <dbReference type="NCBI Taxonomy" id="43138"/>
    <lineage>
        <taxon>Eukaryota</taxon>
        <taxon>Sar</taxon>
        <taxon>Alveolata</taxon>
        <taxon>Ciliophora</taxon>
        <taxon>Intramacronucleata</taxon>
        <taxon>Oligohymenophorea</taxon>
        <taxon>Peniculida</taxon>
        <taxon>Parameciidae</taxon>
        <taxon>Paramecium</taxon>
    </lineage>
</organism>
<dbReference type="AlphaFoldDB" id="A0A8S1Y052"/>
<evidence type="ECO:0000313" key="1">
    <source>
        <dbReference type="EMBL" id="CAD8205802.1"/>
    </source>
</evidence>
<name>A0A8S1Y052_9CILI</name>
<dbReference type="OrthoDB" id="268594at2759"/>
<reference evidence="1" key="1">
    <citation type="submission" date="2021-01" db="EMBL/GenBank/DDBJ databases">
        <authorList>
            <consortium name="Genoscope - CEA"/>
            <person name="William W."/>
        </authorList>
    </citation>
    <scope>NUCLEOTIDE SEQUENCE</scope>
</reference>
<protein>
    <submittedName>
        <fullName evidence="1">Uncharacterized protein</fullName>
    </submittedName>
</protein>
<gene>
    <name evidence="1" type="ORF">PPENT_87.1.T1420005</name>
</gene>
<keyword evidence="2" id="KW-1185">Reference proteome</keyword>
<dbReference type="Proteomes" id="UP000689195">
    <property type="component" value="Unassembled WGS sequence"/>
</dbReference>
<comment type="caution">
    <text evidence="1">The sequence shown here is derived from an EMBL/GenBank/DDBJ whole genome shotgun (WGS) entry which is preliminary data.</text>
</comment>
<evidence type="ECO:0000313" key="2">
    <source>
        <dbReference type="Proteomes" id="UP000689195"/>
    </source>
</evidence>
<sequence>MHQKRPDRGPLPLDHFHKCDNEAKQQNQYIQKHENMEKRCRKYRVDYLQC</sequence>
<dbReference type="EMBL" id="CAJJDO010000142">
    <property type="protein sequence ID" value="CAD8205802.1"/>
    <property type="molecule type" value="Genomic_DNA"/>
</dbReference>